<sequence>MFSLLQRFQTVSNQAVTYACLIAAFIALSSWLQLIQNDAFSVPAIVSNIKPTLNVRTSRYYGSQNGKPKQNSKLAFDLEADLERLFNWNTKQVFVYLTAEYNGSERPETKSEVTYWDKIITKKSDAHLSLHDIKSKYSVWDLEDKLEGRELTFKLKWNIQPRVGPLIYGETVGNQTVILPNMKQSQKKKKPKQNST</sequence>
<dbReference type="AlphaFoldDB" id="A0A7H9HQ42"/>
<dbReference type="PANTHER" id="PTHR12804:SF0">
    <property type="entry name" value="SIGNAL PEPTIDASE COMPLEX SUBUNIT 3"/>
    <property type="match status" value="1"/>
</dbReference>
<dbReference type="PANTHER" id="PTHR12804">
    <property type="entry name" value="MICROSOMAL SIGNAL PEPTIDASE 23 KD SUBUNIT SPC22/23"/>
    <property type="match status" value="1"/>
</dbReference>
<evidence type="ECO:0000256" key="6">
    <source>
        <dbReference type="ARBA" id="ARBA00022989"/>
    </source>
</evidence>
<organism evidence="11 12">
    <name type="scientific">Torulaspora globosa</name>
    <dbReference type="NCBI Taxonomy" id="48254"/>
    <lineage>
        <taxon>Eukaryota</taxon>
        <taxon>Fungi</taxon>
        <taxon>Dikarya</taxon>
        <taxon>Ascomycota</taxon>
        <taxon>Saccharomycotina</taxon>
        <taxon>Saccharomycetes</taxon>
        <taxon>Saccharomycetales</taxon>
        <taxon>Saccharomycetaceae</taxon>
        <taxon>Torulaspora</taxon>
    </lineage>
</organism>
<dbReference type="GO" id="GO:0005787">
    <property type="term" value="C:signal peptidase complex"/>
    <property type="evidence" value="ECO:0007669"/>
    <property type="project" value="UniProtKB-UniRule"/>
</dbReference>
<dbReference type="PROSITE" id="PS51257">
    <property type="entry name" value="PROKAR_LIPOPROTEIN"/>
    <property type="match status" value="1"/>
</dbReference>
<name>A0A7H9HQ42_9SACH</name>
<evidence type="ECO:0000313" key="12">
    <source>
        <dbReference type="Proteomes" id="UP000510647"/>
    </source>
</evidence>
<evidence type="ECO:0000256" key="3">
    <source>
        <dbReference type="ARBA" id="ARBA00022692"/>
    </source>
</evidence>
<evidence type="ECO:0000256" key="4">
    <source>
        <dbReference type="ARBA" id="ARBA00022824"/>
    </source>
</evidence>
<keyword evidence="12" id="KW-1185">Reference proteome</keyword>
<dbReference type="OrthoDB" id="10261524at2759"/>
<evidence type="ECO:0000256" key="1">
    <source>
        <dbReference type="ARBA" id="ARBA00004648"/>
    </source>
</evidence>
<evidence type="ECO:0000256" key="5">
    <source>
        <dbReference type="ARBA" id="ARBA00022968"/>
    </source>
</evidence>
<evidence type="ECO:0000256" key="9">
    <source>
        <dbReference type="PIRNR" id="PIRNR016089"/>
    </source>
</evidence>
<dbReference type="GO" id="GO:0006465">
    <property type="term" value="P:signal peptide processing"/>
    <property type="evidence" value="ECO:0007669"/>
    <property type="project" value="UniProtKB-UniRule"/>
</dbReference>
<proteinExistence type="inferred from homology"/>
<comment type="function">
    <text evidence="8">Essential component of the signal peptidase complex (SPC) which catalyzes the cleavage of N-terminal signal sequences from nascent proteins as they are translocated into the lumen of the endoplasmic reticulum. Essential for the SPC catalytic activity, possibly by stabilizing and positioning the active center of the complex close to the lumenal surface. Essential for viability.</text>
</comment>
<reference evidence="11 12" key="1">
    <citation type="submission" date="2020-06" db="EMBL/GenBank/DDBJ databases">
        <title>The yeast mating-type switching endonuclease HO is a domesticated member of an unorthodox homing genetic element family.</title>
        <authorList>
            <person name="Coughlan A.Y."/>
            <person name="Lombardi L."/>
            <person name="Braun-Galleani S."/>
            <person name="Martos A.R."/>
            <person name="Galeote V."/>
            <person name="Bigey F."/>
            <person name="Dequin S."/>
            <person name="Byrne K.P."/>
            <person name="Wolfe K.H."/>
        </authorList>
    </citation>
    <scope>NUCLEOTIDE SEQUENCE [LARGE SCALE GENOMIC DNA]</scope>
    <source>
        <strain evidence="11 12">CBS2947</strain>
    </source>
</reference>
<dbReference type="GO" id="GO:0045047">
    <property type="term" value="P:protein targeting to ER"/>
    <property type="evidence" value="ECO:0007669"/>
    <property type="project" value="TreeGrafter"/>
</dbReference>
<feature type="transmembrane region" description="Helical" evidence="10">
    <location>
        <begin position="15"/>
        <end position="35"/>
    </location>
</feature>
<keyword evidence="7 9" id="KW-0472">Membrane</keyword>
<evidence type="ECO:0000256" key="7">
    <source>
        <dbReference type="ARBA" id="ARBA00023136"/>
    </source>
</evidence>
<gene>
    <name evidence="11" type="ORF">HG537_0B06740</name>
</gene>
<keyword evidence="6 10" id="KW-1133">Transmembrane helix</keyword>
<comment type="similarity">
    <text evidence="2 9">Belongs to the SPCS3 family.</text>
</comment>
<keyword evidence="4 9" id="KW-0256">Endoplasmic reticulum</keyword>
<accession>A0A7H9HQ42</accession>
<keyword evidence="3 10" id="KW-0812">Transmembrane</keyword>
<protein>
    <recommendedName>
        <fullName evidence="9">Signal peptidase subunit 3</fullName>
    </recommendedName>
</protein>
<evidence type="ECO:0000256" key="2">
    <source>
        <dbReference type="ARBA" id="ARBA00009289"/>
    </source>
</evidence>
<evidence type="ECO:0000313" key="11">
    <source>
        <dbReference type="EMBL" id="QLQ79326.1"/>
    </source>
</evidence>
<dbReference type="PIRSF" id="PIRSF016089">
    <property type="entry name" value="SPC22"/>
    <property type="match status" value="1"/>
</dbReference>
<evidence type="ECO:0000256" key="8">
    <source>
        <dbReference type="ARBA" id="ARBA00045670"/>
    </source>
</evidence>
<dbReference type="Pfam" id="PF04573">
    <property type="entry name" value="SPC22"/>
    <property type="match status" value="1"/>
</dbReference>
<dbReference type="Proteomes" id="UP000510647">
    <property type="component" value="Chromosome 2"/>
</dbReference>
<evidence type="ECO:0000256" key="10">
    <source>
        <dbReference type="SAM" id="Phobius"/>
    </source>
</evidence>
<comment type="subcellular location">
    <subcellularLocation>
        <location evidence="1">Endoplasmic reticulum membrane</location>
        <topology evidence="1">Single-pass type II membrane protein</topology>
    </subcellularLocation>
</comment>
<dbReference type="EMBL" id="CP059268">
    <property type="protein sequence ID" value="QLQ79326.1"/>
    <property type="molecule type" value="Genomic_DNA"/>
</dbReference>
<keyword evidence="5" id="KW-0735">Signal-anchor</keyword>
<dbReference type="InterPro" id="IPR007653">
    <property type="entry name" value="SPC3"/>
</dbReference>